<comment type="caution">
    <text evidence="1">The sequence shown here is derived from an EMBL/GenBank/DDBJ whole genome shotgun (WGS) entry which is preliminary data.</text>
</comment>
<keyword evidence="1" id="KW-0378">Hydrolase</keyword>
<dbReference type="EMBL" id="JABCLB010000805">
    <property type="protein sequence ID" value="NMU82562.1"/>
    <property type="molecule type" value="Genomic_DNA"/>
</dbReference>
<dbReference type="GO" id="GO:0016787">
    <property type="term" value="F:hydrolase activity"/>
    <property type="evidence" value="ECO:0007669"/>
    <property type="project" value="UniProtKB-KW"/>
</dbReference>
<sequence length="87" mass="10149">YPRHFSEAFIDGDPKRDPEDWSLNITHYALVDRNNVEQINNAGVPECQLKWFSLQAILNGEETLAFDHQKTIEKAWQKLRASIEYTS</sequence>
<organism evidence="1 2">
    <name type="scientific">Vibrio parahaemolyticus</name>
    <dbReference type="NCBI Taxonomy" id="670"/>
    <lineage>
        <taxon>Bacteria</taxon>
        <taxon>Pseudomonadati</taxon>
        <taxon>Pseudomonadota</taxon>
        <taxon>Gammaproteobacteria</taxon>
        <taxon>Vibrionales</taxon>
        <taxon>Vibrionaceae</taxon>
        <taxon>Vibrio</taxon>
    </lineage>
</organism>
<proteinExistence type="predicted"/>
<evidence type="ECO:0000313" key="2">
    <source>
        <dbReference type="Proteomes" id="UP000518904"/>
    </source>
</evidence>
<protein>
    <submittedName>
        <fullName evidence="1">NUDIX hydrolase</fullName>
    </submittedName>
</protein>
<gene>
    <name evidence="1" type="ORF">HKB16_06660</name>
</gene>
<feature type="non-terminal residue" evidence="1">
    <location>
        <position position="1"/>
    </location>
</feature>
<feature type="non-terminal residue" evidence="1">
    <location>
        <position position="87"/>
    </location>
</feature>
<dbReference type="Gene3D" id="3.90.79.10">
    <property type="entry name" value="Nucleoside Triphosphate Pyrophosphohydrolase"/>
    <property type="match status" value="1"/>
</dbReference>
<name>A0A7Y0SFZ1_VIBPH</name>
<accession>A0A7Y0SFZ1</accession>
<reference evidence="1 2" key="1">
    <citation type="submission" date="2020-04" db="EMBL/GenBank/DDBJ databases">
        <title>Whole-genome sequencing of Vibrio spp. from China reveals different genetic environments of blaCTX-M-14 among diverse lineages.</title>
        <authorList>
            <person name="Zheng Z."/>
            <person name="Ye L."/>
            <person name="Chen S."/>
        </authorList>
    </citation>
    <scope>NUCLEOTIDE SEQUENCE [LARGE SCALE GENOMIC DNA]</scope>
    <source>
        <strain evidence="1 2">Vb0551</strain>
    </source>
</reference>
<dbReference type="AlphaFoldDB" id="A0A7Y0SFZ1"/>
<evidence type="ECO:0000313" key="1">
    <source>
        <dbReference type="EMBL" id="NMU82562.1"/>
    </source>
</evidence>
<dbReference type="Proteomes" id="UP000518904">
    <property type="component" value="Unassembled WGS sequence"/>
</dbReference>